<name>A0A3M0BKJ9_9AQUI</name>
<evidence type="ECO:0000313" key="2">
    <source>
        <dbReference type="EMBL" id="RMA97146.1"/>
    </source>
</evidence>
<evidence type="ECO:0000313" key="3">
    <source>
        <dbReference type="Proteomes" id="UP000280842"/>
    </source>
</evidence>
<keyword evidence="1" id="KW-0732">Signal</keyword>
<feature type="chain" id="PRO_5018302740" description="Outer membrane protein" evidence="1">
    <location>
        <begin position="18"/>
        <end position="262"/>
    </location>
</feature>
<gene>
    <name evidence="2" type="ORF">CLV39_0801</name>
</gene>
<reference evidence="2 3" key="1">
    <citation type="submission" date="2018-10" db="EMBL/GenBank/DDBJ databases">
        <title>Genomic Encyclopedia of Archaeal and Bacterial Type Strains, Phase II (KMG-II): from individual species to whole genera.</title>
        <authorList>
            <person name="Goeker M."/>
        </authorList>
    </citation>
    <scope>NUCLEOTIDE SEQUENCE [LARGE SCALE GENOMIC DNA]</scope>
    <source>
        <strain evidence="2 3">VM1</strain>
    </source>
</reference>
<dbReference type="EMBL" id="REFO01000011">
    <property type="protein sequence ID" value="RMA97146.1"/>
    <property type="molecule type" value="Genomic_DNA"/>
</dbReference>
<organism evidence="2 3">
    <name type="scientific">Hydrogenothermus marinus</name>
    <dbReference type="NCBI Taxonomy" id="133270"/>
    <lineage>
        <taxon>Bacteria</taxon>
        <taxon>Pseudomonadati</taxon>
        <taxon>Aquificota</taxon>
        <taxon>Aquificia</taxon>
        <taxon>Aquificales</taxon>
        <taxon>Hydrogenothermaceae</taxon>
        <taxon>Hydrogenothermus</taxon>
    </lineage>
</organism>
<evidence type="ECO:0000256" key="1">
    <source>
        <dbReference type="SAM" id="SignalP"/>
    </source>
</evidence>
<dbReference type="RefSeq" id="WP_121922933.1">
    <property type="nucleotide sequence ID" value="NZ_REFO01000011.1"/>
</dbReference>
<protein>
    <recommendedName>
        <fullName evidence="4">Outer membrane protein</fullName>
    </recommendedName>
</protein>
<accession>A0A3M0BKJ9</accession>
<evidence type="ECO:0008006" key="4">
    <source>
        <dbReference type="Google" id="ProtNLM"/>
    </source>
</evidence>
<feature type="signal peptide" evidence="1">
    <location>
        <begin position="1"/>
        <end position="17"/>
    </location>
</feature>
<comment type="caution">
    <text evidence="2">The sequence shown here is derived from an EMBL/GenBank/DDBJ whole genome shotgun (WGS) entry which is preliminary data.</text>
</comment>
<keyword evidence="3" id="KW-1185">Reference proteome</keyword>
<sequence>MKKILIPILAVGLPVFASEVSENNEESKELGVEFSVDYWVAFPDGNINVEGKNYGMDTIGYDKAKDIGAKFIYEGLLDKNLNLVLAYTPIKFEAKDKEATSNISIKEFNVAPSEKYESKYDFNNYDFGLLYDIEELKEKTEDRLDIRVGASLRYLNASMEFKAENGSEYKKDYSSLKPMFDIEAETEVLPVNQDLTAEIILELQSYVWNGEYLHDFIDSARVNYKHFFVEAGYRVIKYKLKDGDIKSKNTAEGFFSSVGVMF</sequence>
<dbReference type="Proteomes" id="UP000280842">
    <property type="component" value="Unassembled WGS sequence"/>
</dbReference>
<dbReference type="AlphaFoldDB" id="A0A3M0BKJ9"/>
<proteinExistence type="predicted"/>